<dbReference type="InterPro" id="IPR017871">
    <property type="entry name" value="ABC_transporter-like_CS"/>
</dbReference>
<comment type="caution">
    <text evidence="6">The sequence shown here is derived from an EMBL/GenBank/DDBJ whole genome shotgun (WGS) entry which is preliminary data.</text>
</comment>
<comment type="similarity">
    <text evidence="1">Belongs to the ABC transporter superfamily.</text>
</comment>
<dbReference type="GO" id="GO:0005524">
    <property type="term" value="F:ATP binding"/>
    <property type="evidence" value="ECO:0007669"/>
    <property type="project" value="UniProtKB-KW"/>
</dbReference>
<dbReference type="RefSeq" id="WP_388012830.1">
    <property type="nucleotide sequence ID" value="NZ_JBHUDT010000001.1"/>
</dbReference>
<keyword evidence="2" id="KW-0813">Transport</keyword>
<sequence>MLEINNISFRYNPDKWIFNQINFVLKPGEIIGLYGESGTGKSTFAKVIAGHLKPDKGKVTVNGVPYNQKGRNPVQIIGQHPEKAINPRWKMKQVLAESGGFDEALLEMFGINQELLQRYPSQLSGGELQRFCLARTMAPETKFLIADEMTTMLDTINKAQIWKTVLQIVKQRQLGMLVVSHELPLLNRICTSLLSFEDMLKTNQEKKNHGFNI</sequence>
<evidence type="ECO:0000256" key="3">
    <source>
        <dbReference type="ARBA" id="ARBA00022741"/>
    </source>
</evidence>
<dbReference type="PROSITE" id="PS50893">
    <property type="entry name" value="ABC_TRANSPORTER_2"/>
    <property type="match status" value="1"/>
</dbReference>
<dbReference type="InterPro" id="IPR003593">
    <property type="entry name" value="AAA+_ATPase"/>
</dbReference>
<dbReference type="SUPFAM" id="SSF52540">
    <property type="entry name" value="P-loop containing nucleoside triphosphate hydrolases"/>
    <property type="match status" value="1"/>
</dbReference>
<dbReference type="Pfam" id="PF00005">
    <property type="entry name" value="ABC_tran"/>
    <property type="match status" value="1"/>
</dbReference>
<dbReference type="SMART" id="SM00382">
    <property type="entry name" value="AAA"/>
    <property type="match status" value="1"/>
</dbReference>
<dbReference type="InterPro" id="IPR027417">
    <property type="entry name" value="P-loop_NTPase"/>
</dbReference>
<reference evidence="7" key="1">
    <citation type="journal article" date="2019" name="Int. J. Syst. Evol. Microbiol.">
        <title>The Global Catalogue of Microorganisms (GCM) 10K type strain sequencing project: providing services to taxonomists for standard genome sequencing and annotation.</title>
        <authorList>
            <consortium name="The Broad Institute Genomics Platform"/>
            <consortium name="The Broad Institute Genome Sequencing Center for Infectious Disease"/>
            <person name="Wu L."/>
            <person name="Ma J."/>
        </authorList>
    </citation>
    <scope>NUCLEOTIDE SEQUENCE [LARGE SCALE GENOMIC DNA]</scope>
    <source>
        <strain evidence="7">KCTC 42903</strain>
    </source>
</reference>
<evidence type="ECO:0000313" key="7">
    <source>
        <dbReference type="Proteomes" id="UP001597441"/>
    </source>
</evidence>
<dbReference type="InterPro" id="IPR003439">
    <property type="entry name" value="ABC_transporter-like_ATP-bd"/>
</dbReference>
<feature type="domain" description="ABC transporter" evidence="5">
    <location>
        <begin position="2"/>
        <end position="213"/>
    </location>
</feature>
<evidence type="ECO:0000256" key="2">
    <source>
        <dbReference type="ARBA" id="ARBA00022448"/>
    </source>
</evidence>
<dbReference type="InterPro" id="IPR050319">
    <property type="entry name" value="ABC_transp_ATP-bind"/>
</dbReference>
<dbReference type="EMBL" id="JBHULK010000001">
    <property type="protein sequence ID" value="MFD2533707.1"/>
    <property type="molecule type" value="Genomic_DNA"/>
</dbReference>
<dbReference type="PROSITE" id="PS00211">
    <property type="entry name" value="ABC_TRANSPORTER_1"/>
    <property type="match status" value="1"/>
</dbReference>
<gene>
    <name evidence="6" type="ORF">ACFSQS_01215</name>
</gene>
<dbReference type="PANTHER" id="PTHR43776">
    <property type="entry name" value="TRANSPORT ATP-BINDING PROTEIN"/>
    <property type="match status" value="1"/>
</dbReference>
<proteinExistence type="inferred from homology"/>
<keyword evidence="4 6" id="KW-0067">ATP-binding</keyword>
<name>A0ABW5JNS0_9FLAO</name>
<dbReference type="Proteomes" id="UP001597441">
    <property type="component" value="Unassembled WGS sequence"/>
</dbReference>
<evidence type="ECO:0000313" key="6">
    <source>
        <dbReference type="EMBL" id="MFD2533707.1"/>
    </source>
</evidence>
<evidence type="ECO:0000259" key="5">
    <source>
        <dbReference type="PROSITE" id="PS50893"/>
    </source>
</evidence>
<dbReference type="PANTHER" id="PTHR43776:SF7">
    <property type="entry name" value="D,D-DIPEPTIDE TRANSPORT ATP-BINDING PROTEIN DDPF-RELATED"/>
    <property type="match status" value="1"/>
</dbReference>
<accession>A0ABW5JNS0</accession>
<keyword evidence="3" id="KW-0547">Nucleotide-binding</keyword>
<dbReference type="Gene3D" id="3.40.50.300">
    <property type="entry name" value="P-loop containing nucleotide triphosphate hydrolases"/>
    <property type="match status" value="1"/>
</dbReference>
<protein>
    <submittedName>
        <fullName evidence="6">ABC transporter ATP-binding protein</fullName>
    </submittedName>
</protein>
<evidence type="ECO:0000256" key="4">
    <source>
        <dbReference type="ARBA" id="ARBA00022840"/>
    </source>
</evidence>
<keyword evidence="7" id="KW-1185">Reference proteome</keyword>
<evidence type="ECO:0000256" key="1">
    <source>
        <dbReference type="ARBA" id="ARBA00005417"/>
    </source>
</evidence>
<organism evidence="6 7">
    <name type="scientific">Gelatiniphilus marinus</name>
    <dbReference type="NCBI Taxonomy" id="1759464"/>
    <lineage>
        <taxon>Bacteria</taxon>
        <taxon>Pseudomonadati</taxon>
        <taxon>Bacteroidota</taxon>
        <taxon>Flavobacteriia</taxon>
        <taxon>Flavobacteriales</taxon>
        <taxon>Flavobacteriaceae</taxon>
        <taxon>Gelatiniphilus</taxon>
    </lineage>
</organism>